<organism evidence="1 2">
    <name type="scientific">Metarhizobium album</name>
    <dbReference type="NCBI Taxonomy" id="2182425"/>
    <lineage>
        <taxon>Bacteria</taxon>
        <taxon>Pseudomonadati</taxon>
        <taxon>Pseudomonadota</taxon>
        <taxon>Alphaproteobacteria</taxon>
        <taxon>Hyphomicrobiales</taxon>
        <taxon>Rhizobiaceae</taxon>
        <taxon>Metarhizobium</taxon>
    </lineage>
</organism>
<dbReference type="OrthoDB" id="9804920at2"/>
<dbReference type="Proteomes" id="UP000245252">
    <property type="component" value="Unassembled WGS sequence"/>
</dbReference>
<evidence type="ECO:0000313" key="2">
    <source>
        <dbReference type="Proteomes" id="UP000245252"/>
    </source>
</evidence>
<dbReference type="RefSeq" id="WP_109461091.1">
    <property type="nucleotide sequence ID" value="NZ_QFBC01000016.1"/>
</dbReference>
<dbReference type="PROSITE" id="PS00869">
    <property type="entry name" value="RENAL_DIPEPTIDASE_1"/>
    <property type="match status" value="1"/>
</dbReference>
<reference evidence="1 2" key="1">
    <citation type="submission" date="2018-05" db="EMBL/GenBank/DDBJ databases">
        <title>The draft genome of strain NS-104.</title>
        <authorList>
            <person name="Hang P."/>
            <person name="Jiang J."/>
        </authorList>
    </citation>
    <scope>NUCLEOTIDE SEQUENCE [LARGE SCALE GENOMIC DNA]</scope>
    <source>
        <strain evidence="1 2">NS-104</strain>
    </source>
</reference>
<dbReference type="AlphaFoldDB" id="A0A2U2DJ69"/>
<keyword evidence="2" id="KW-1185">Reference proteome</keyword>
<dbReference type="PANTHER" id="PTHR10443:SF12">
    <property type="entry name" value="DIPEPTIDASE"/>
    <property type="match status" value="1"/>
</dbReference>
<dbReference type="InterPro" id="IPR032466">
    <property type="entry name" value="Metal_Hydrolase"/>
</dbReference>
<dbReference type="CDD" id="cd01301">
    <property type="entry name" value="rDP_like"/>
    <property type="match status" value="1"/>
</dbReference>
<dbReference type="SUPFAM" id="SSF51556">
    <property type="entry name" value="Metallo-dependent hydrolases"/>
    <property type="match status" value="1"/>
</dbReference>
<dbReference type="Gene3D" id="3.20.20.140">
    <property type="entry name" value="Metal-dependent hydrolases"/>
    <property type="match status" value="1"/>
</dbReference>
<dbReference type="EMBL" id="QFBC01000016">
    <property type="protein sequence ID" value="PWE53342.1"/>
    <property type="molecule type" value="Genomic_DNA"/>
</dbReference>
<protein>
    <submittedName>
        <fullName evidence="1">Peptidase</fullName>
    </submittedName>
</protein>
<dbReference type="PANTHER" id="PTHR10443">
    <property type="entry name" value="MICROSOMAL DIPEPTIDASE"/>
    <property type="match status" value="1"/>
</dbReference>
<dbReference type="GO" id="GO:0006508">
    <property type="term" value="P:proteolysis"/>
    <property type="evidence" value="ECO:0007669"/>
    <property type="project" value="InterPro"/>
</dbReference>
<dbReference type="GO" id="GO:0070573">
    <property type="term" value="F:metallodipeptidase activity"/>
    <property type="evidence" value="ECO:0007669"/>
    <property type="project" value="InterPro"/>
</dbReference>
<name>A0A2U2DJ69_9HYPH</name>
<accession>A0A2U2DJ69</accession>
<dbReference type="Pfam" id="PF01244">
    <property type="entry name" value="Peptidase_M19"/>
    <property type="match status" value="1"/>
</dbReference>
<gene>
    <name evidence="1" type="ORF">DEM27_25610</name>
</gene>
<evidence type="ECO:0000313" key="1">
    <source>
        <dbReference type="EMBL" id="PWE53342.1"/>
    </source>
</evidence>
<dbReference type="PROSITE" id="PS51365">
    <property type="entry name" value="RENAL_DIPEPTIDASE_2"/>
    <property type="match status" value="1"/>
</dbReference>
<comment type="caution">
    <text evidence="1">The sequence shown here is derived from an EMBL/GenBank/DDBJ whole genome shotgun (WGS) entry which is preliminary data.</text>
</comment>
<dbReference type="InterPro" id="IPR008257">
    <property type="entry name" value="Pept_M19"/>
</dbReference>
<sequence>MSGDIPVFDGHNDILLKLYRNRQDDPVNAFIQGRDSFHIDLPKARAGGLLGGLFALYSPSSDNISFDGMKDGRYQLPMPTPMDASEARPPILAKLAILLRIERESNGAVVRCTSTQDIHAARDRGALAVVVHLEGAEAIDPDLEFLEVLYACGLRSLGPVWSRNNIFGHGVPFHFPASPDLGPGLTDNGKRLIEACNRMKIVVDLSHITEKGFWDVARLSTAPLVATHSNAHALCPSPRNLTDRQLDAIRDTGGMVGLNFATCFLRADGEMRSDTPVDLMVEQLDYLIERLGEDHVGLGSDFDGAAIPEAVGSSAGLPVLIDALRTRGYSDALLRKIGSENWLSVLARTID</sequence>
<proteinExistence type="predicted"/>
<dbReference type="InterPro" id="IPR000180">
    <property type="entry name" value="Dipep_AS"/>
</dbReference>